<dbReference type="EMBL" id="KK207804">
    <property type="protein sequence ID" value="EZF53766.1"/>
    <property type="molecule type" value="Genomic_DNA"/>
</dbReference>
<dbReference type="SUPFAM" id="SSF51905">
    <property type="entry name" value="FAD/NAD(P)-binding domain"/>
    <property type="match status" value="1"/>
</dbReference>
<evidence type="ECO:0000259" key="2">
    <source>
        <dbReference type="Pfam" id="PF07992"/>
    </source>
</evidence>
<dbReference type="Gene3D" id="3.50.50.100">
    <property type="match status" value="1"/>
</dbReference>
<dbReference type="HOGENOM" id="CLU_019845_0_0_1"/>
<dbReference type="OrthoDB" id="202203at2759"/>
<name>A0A022W6J1_TRIRU</name>
<keyword evidence="1" id="KW-0732">Signal</keyword>
<feature type="chain" id="PRO_5001508189" description="FAD/NAD(P)-binding domain-containing protein" evidence="1">
    <location>
        <begin position="23"/>
        <end position="440"/>
    </location>
</feature>
<reference evidence="3" key="1">
    <citation type="submission" date="2014-02" db="EMBL/GenBank/DDBJ databases">
        <title>The Genome Sequence of Trichophyton rubrum (morphotype fischeri) CBS 288.86.</title>
        <authorList>
            <consortium name="The Broad Institute Genomics Platform"/>
            <person name="Cuomo C.A."/>
            <person name="White T.C."/>
            <person name="Graser Y."/>
            <person name="Martinez-Rossi N."/>
            <person name="Heitman J."/>
            <person name="Young S.K."/>
            <person name="Zeng Q."/>
            <person name="Gargeya S."/>
            <person name="Abouelleil A."/>
            <person name="Alvarado L."/>
            <person name="Chapman S.B."/>
            <person name="Gainer-Dewar J."/>
            <person name="Goldberg J."/>
            <person name="Griggs A."/>
            <person name="Gujja S."/>
            <person name="Hansen M."/>
            <person name="Howarth C."/>
            <person name="Imamovic A."/>
            <person name="Larimer J."/>
            <person name="Martinez D."/>
            <person name="Murphy C."/>
            <person name="Pearson M.D."/>
            <person name="Persinoti G."/>
            <person name="Poon T."/>
            <person name="Priest M."/>
            <person name="Roberts A.D."/>
            <person name="Saif S."/>
            <person name="Shea T.D."/>
            <person name="Sykes S.N."/>
            <person name="Wortman J."/>
            <person name="Nusbaum C."/>
            <person name="Birren B."/>
        </authorList>
    </citation>
    <scope>NUCLEOTIDE SEQUENCE [LARGE SCALE GENOMIC DNA]</scope>
    <source>
        <strain evidence="3">CBS 288.86</strain>
    </source>
</reference>
<dbReference type="AlphaFoldDB" id="A0A022W6J1"/>
<protein>
    <recommendedName>
        <fullName evidence="2">FAD/NAD(P)-binding domain-containing protein</fullName>
    </recommendedName>
</protein>
<dbReference type="GO" id="GO:0004174">
    <property type="term" value="F:electron-transferring-flavoprotein dehydrogenase activity"/>
    <property type="evidence" value="ECO:0007669"/>
    <property type="project" value="TreeGrafter"/>
</dbReference>
<accession>A0A022W6J1</accession>
<evidence type="ECO:0000256" key="1">
    <source>
        <dbReference type="SAM" id="SignalP"/>
    </source>
</evidence>
<feature type="signal peptide" evidence="1">
    <location>
        <begin position="1"/>
        <end position="22"/>
    </location>
</feature>
<evidence type="ECO:0000313" key="3">
    <source>
        <dbReference type="EMBL" id="EZF53766.1"/>
    </source>
</evidence>
<gene>
    <name evidence="3" type="ORF">H103_03343</name>
</gene>
<sequence length="440" mass="48344">MALQRFKLMLVYIRHLIPIAWTLLSEKAKGLFHKLTYRTTESCKNVVIIGGSFSGLYLAQKLIQSLPTGHRVVLIDKNSHFNYTFNFPRYSVLQGHEHLAFIPYDGIAKDAPAGIYQHVRGLVTSVTRDTVALETGETIPYTYLAFATGATQKPPAGLLATEAQAGCTELQDRQKSIMKAKNIAVIGGGAVGVELATDIKSYYPEKSVTLIHSRERLLPRFGGQLHEKVMDALQKLNIEVRLGERPKLPLRNENGESEQERDQSLLFSDGKVVAYDLIVPCTGHRPNSDLVTNLEPDAISKSTGRILTQPTLQIVSKDGQNPRVFALGDVAETEGTLMARSAYFQAQVVGENILNMIQGNDPKTKYVPNLAIEGALKLTVGKSDWLMYVKPAGSAAIIDSGNNGNEDLDIHIAWKHFGGDMKKTNDLAEKLSLSNSSSRS</sequence>
<proteinExistence type="predicted"/>
<feature type="domain" description="FAD/NAD(P)-binding" evidence="2">
    <location>
        <begin position="45"/>
        <end position="334"/>
    </location>
</feature>
<dbReference type="Pfam" id="PF07992">
    <property type="entry name" value="Pyr_redox_2"/>
    <property type="match status" value="1"/>
</dbReference>
<dbReference type="GO" id="GO:0005737">
    <property type="term" value="C:cytoplasm"/>
    <property type="evidence" value="ECO:0007669"/>
    <property type="project" value="TreeGrafter"/>
</dbReference>
<dbReference type="InterPro" id="IPR036188">
    <property type="entry name" value="FAD/NAD-bd_sf"/>
</dbReference>
<dbReference type="GO" id="GO:0050660">
    <property type="term" value="F:flavin adenine dinucleotide binding"/>
    <property type="evidence" value="ECO:0007669"/>
    <property type="project" value="TreeGrafter"/>
</dbReference>
<dbReference type="PANTHER" id="PTHR43735">
    <property type="entry name" value="APOPTOSIS-INDUCING FACTOR 1"/>
    <property type="match status" value="1"/>
</dbReference>
<dbReference type="PANTHER" id="PTHR43735:SF5">
    <property type="entry name" value="FAD_NAD(P)-BINDING DOMAIN-CONTAINING PROTEIN"/>
    <property type="match status" value="1"/>
</dbReference>
<organism evidence="3">
    <name type="scientific">Trichophyton rubrum CBS 288.86</name>
    <dbReference type="NCBI Taxonomy" id="1215330"/>
    <lineage>
        <taxon>Eukaryota</taxon>
        <taxon>Fungi</taxon>
        <taxon>Dikarya</taxon>
        <taxon>Ascomycota</taxon>
        <taxon>Pezizomycotina</taxon>
        <taxon>Eurotiomycetes</taxon>
        <taxon>Eurotiomycetidae</taxon>
        <taxon>Onygenales</taxon>
        <taxon>Arthrodermataceae</taxon>
        <taxon>Trichophyton</taxon>
    </lineage>
</organism>
<dbReference type="InterPro" id="IPR023753">
    <property type="entry name" value="FAD/NAD-binding_dom"/>
</dbReference>
<dbReference type="PRINTS" id="PR00368">
    <property type="entry name" value="FADPNR"/>
</dbReference>
<dbReference type="PRINTS" id="PR00469">
    <property type="entry name" value="PNDRDTASEII"/>
</dbReference>
<dbReference type="Proteomes" id="UP000023758">
    <property type="component" value="Unassembled WGS sequence"/>
</dbReference>